<dbReference type="InterPro" id="IPR045063">
    <property type="entry name" value="Dynamin_N"/>
</dbReference>
<evidence type="ECO:0000313" key="3">
    <source>
        <dbReference type="WBParaSite" id="PDA_v2.g9762.t1"/>
    </source>
</evidence>
<dbReference type="GO" id="GO:0005874">
    <property type="term" value="C:microtubule"/>
    <property type="evidence" value="ECO:0007669"/>
    <property type="project" value="TreeGrafter"/>
</dbReference>
<name>A0A914R541_9BILA</name>
<dbReference type="GO" id="GO:0016559">
    <property type="term" value="P:peroxisome fission"/>
    <property type="evidence" value="ECO:0007669"/>
    <property type="project" value="TreeGrafter"/>
</dbReference>
<dbReference type="InterPro" id="IPR020850">
    <property type="entry name" value="GED_dom"/>
</dbReference>
<dbReference type="Pfam" id="PF00350">
    <property type="entry name" value="Dynamin_N"/>
    <property type="match status" value="1"/>
</dbReference>
<dbReference type="Gene3D" id="3.40.50.300">
    <property type="entry name" value="P-loop containing nucleotide triphosphate hydrolases"/>
    <property type="match status" value="1"/>
</dbReference>
<evidence type="ECO:0000313" key="2">
    <source>
        <dbReference type="Proteomes" id="UP000887578"/>
    </source>
</evidence>
<dbReference type="SMART" id="SM00302">
    <property type="entry name" value="GED"/>
    <property type="match status" value="1"/>
</dbReference>
<reference evidence="3" key="1">
    <citation type="submission" date="2022-11" db="UniProtKB">
        <authorList>
            <consortium name="WormBaseParasite"/>
        </authorList>
    </citation>
    <scope>IDENTIFICATION</scope>
</reference>
<dbReference type="Proteomes" id="UP000887578">
    <property type="component" value="Unplaced"/>
</dbReference>
<dbReference type="InterPro" id="IPR022812">
    <property type="entry name" value="Dynamin"/>
</dbReference>
<dbReference type="GO" id="GO:0005737">
    <property type="term" value="C:cytoplasm"/>
    <property type="evidence" value="ECO:0007669"/>
    <property type="project" value="TreeGrafter"/>
</dbReference>
<dbReference type="Gene3D" id="1.20.120.1240">
    <property type="entry name" value="Dynamin, middle domain"/>
    <property type="match status" value="2"/>
</dbReference>
<dbReference type="PRINTS" id="PR00195">
    <property type="entry name" value="DYNAMIN"/>
</dbReference>
<dbReference type="InterPro" id="IPR003130">
    <property type="entry name" value="GED"/>
</dbReference>
<proteinExistence type="predicted"/>
<dbReference type="InterPro" id="IPR027417">
    <property type="entry name" value="P-loop_NTPase"/>
</dbReference>
<protein>
    <submittedName>
        <fullName evidence="3">GED domain-containing protein</fullName>
    </submittedName>
</protein>
<organism evidence="2 3">
    <name type="scientific">Panagrolaimus davidi</name>
    <dbReference type="NCBI Taxonomy" id="227884"/>
    <lineage>
        <taxon>Eukaryota</taxon>
        <taxon>Metazoa</taxon>
        <taxon>Ecdysozoa</taxon>
        <taxon>Nematoda</taxon>
        <taxon>Chromadorea</taxon>
        <taxon>Rhabditida</taxon>
        <taxon>Tylenchina</taxon>
        <taxon>Panagrolaimomorpha</taxon>
        <taxon>Panagrolaimoidea</taxon>
        <taxon>Panagrolaimidae</taxon>
        <taxon>Panagrolaimus</taxon>
    </lineage>
</organism>
<dbReference type="GO" id="GO:0005525">
    <property type="term" value="F:GTP binding"/>
    <property type="evidence" value="ECO:0007669"/>
    <property type="project" value="InterPro"/>
</dbReference>
<dbReference type="GO" id="GO:0016020">
    <property type="term" value="C:membrane"/>
    <property type="evidence" value="ECO:0007669"/>
    <property type="project" value="TreeGrafter"/>
</dbReference>
<dbReference type="GO" id="GO:0008017">
    <property type="term" value="F:microtubule binding"/>
    <property type="evidence" value="ECO:0007669"/>
    <property type="project" value="TreeGrafter"/>
</dbReference>
<dbReference type="WBParaSite" id="PDA_v2.g9762.t1">
    <property type="protein sequence ID" value="PDA_v2.g9762.t1"/>
    <property type="gene ID" value="PDA_v2.g9762"/>
</dbReference>
<sequence>MVHEYIEEKNTLILAVSQANNDLANSKAISNASISDKDGLRTINVLTQLDIMDEGTDAYNVLTKPQNKNIGNIGVVNRSQADIISKKRMEYCLKKEENFFRKKYPNIAAKHGIKYLSERLSEIYKKYINKELPTVKKAIKDMEQKVNLELQSLGTPIGGDDDKQQKAFYAIDHFTDAYVSVIKGSSKTLVKSKIIGGALIADTFHTEFCKNMKELKPLGNLNTAEIIIGVKNASVRITVFRSARRYLNSRLEPTKECVQNLVEMQCAYINRKHPHFINPPKADPQAEQLSNSNNKIASFGVELSDSDKRDVKEIERLVEVYFKIVVQTMQDMVPKAIMMFLVNYFEKNLREHLRDKLKNDFSTIVVENSDISKKRAELKKKLQGLNLSFDLFKQLEKE</sequence>
<keyword evidence="2" id="KW-1185">Reference proteome</keyword>
<dbReference type="SUPFAM" id="SSF52540">
    <property type="entry name" value="P-loop containing nucleoside triphosphate hydrolases"/>
    <property type="match status" value="1"/>
</dbReference>
<accession>A0A914R541</accession>
<dbReference type="GO" id="GO:0000266">
    <property type="term" value="P:mitochondrial fission"/>
    <property type="evidence" value="ECO:0007669"/>
    <property type="project" value="TreeGrafter"/>
</dbReference>
<feature type="domain" description="GED" evidence="1">
    <location>
        <begin position="311"/>
        <end position="398"/>
    </location>
</feature>
<dbReference type="InterPro" id="IPR000375">
    <property type="entry name" value="Dynamin_stalk"/>
</dbReference>
<evidence type="ECO:0000259" key="1">
    <source>
        <dbReference type="PROSITE" id="PS51388"/>
    </source>
</evidence>
<dbReference type="GO" id="GO:0006897">
    <property type="term" value="P:endocytosis"/>
    <property type="evidence" value="ECO:0007669"/>
    <property type="project" value="TreeGrafter"/>
</dbReference>
<dbReference type="PANTHER" id="PTHR11566">
    <property type="entry name" value="DYNAMIN"/>
    <property type="match status" value="1"/>
</dbReference>
<dbReference type="Pfam" id="PF01031">
    <property type="entry name" value="Dynamin_M"/>
    <property type="match status" value="1"/>
</dbReference>
<dbReference type="GO" id="GO:0048312">
    <property type="term" value="P:intracellular distribution of mitochondria"/>
    <property type="evidence" value="ECO:0007669"/>
    <property type="project" value="TreeGrafter"/>
</dbReference>
<dbReference type="AlphaFoldDB" id="A0A914R541"/>
<dbReference type="Pfam" id="PF02212">
    <property type="entry name" value="GED"/>
    <property type="match status" value="1"/>
</dbReference>
<dbReference type="PROSITE" id="PS51388">
    <property type="entry name" value="GED"/>
    <property type="match status" value="1"/>
</dbReference>
<dbReference type="GO" id="GO:0003924">
    <property type="term" value="F:GTPase activity"/>
    <property type="evidence" value="ECO:0007669"/>
    <property type="project" value="InterPro"/>
</dbReference>